<dbReference type="InterPro" id="IPR011990">
    <property type="entry name" value="TPR-like_helical_dom_sf"/>
</dbReference>
<dbReference type="InterPro" id="IPR027417">
    <property type="entry name" value="P-loop_NTPase"/>
</dbReference>
<evidence type="ECO:0000256" key="2">
    <source>
        <dbReference type="ARBA" id="ARBA00022840"/>
    </source>
</evidence>
<gene>
    <name evidence="5" type="ORF">N801_07015</name>
</gene>
<dbReference type="GO" id="GO:0003677">
    <property type="term" value="F:DNA binding"/>
    <property type="evidence" value="ECO:0007669"/>
    <property type="project" value="InterPro"/>
</dbReference>
<evidence type="ECO:0000256" key="1">
    <source>
        <dbReference type="ARBA" id="ARBA00022741"/>
    </source>
</evidence>
<dbReference type="SMART" id="SM00421">
    <property type="entry name" value="HTH_LUXR"/>
    <property type="match status" value="1"/>
</dbReference>
<dbReference type="GO" id="GO:0004016">
    <property type="term" value="F:adenylate cyclase activity"/>
    <property type="evidence" value="ECO:0007669"/>
    <property type="project" value="TreeGrafter"/>
</dbReference>
<dbReference type="PANTHER" id="PTHR16305:SF35">
    <property type="entry name" value="TRANSCRIPTIONAL ACTIVATOR DOMAIN"/>
    <property type="match status" value="1"/>
</dbReference>
<feature type="compositionally biased region" description="Low complexity" evidence="3">
    <location>
        <begin position="952"/>
        <end position="964"/>
    </location>
</feature>
<feature type="domain" description="HTH luxR-type" evidence="4">
    <location>
        <begin position="883"/>
        <end position="948"/>
    </location>
</feature>
<sequence length="976" mass="102959">MPTRDTRARQTPWVVGRAQELRTLSTALTRGPSHPGRFVVVSGDAGIGKSSLVAVALSRAPHEGVLRAACEPMDRRRPFGVLLEALASGPPDVAKAAVGLRDEQGSGRRRGRGHEAPPTGVSEFVVGERIIDLLDRLSTTPSVMVLEDLQWADSASVALLSRLSRTLAQLPLVCVVTLRSGSPRDGLGRLMEAMTAHGLLTHVELAPLPDDACLAVIEHLAGGRSNAELTHHARAAGGNPFYLTEMILAHVREGSLTIDESGEATFVRPLAPPSSLAAILLRHVEFLTPETRELLSLAALMGTRFRVRHLCVLADRQVTDLLPALNEAVRAGFLESTDEENLGFRHAIIHEVFLQVLPEAVRAELHLSAASRLEASGAAPTAVAEHLLRTPVSGETAAWELRLAQQTADSSPATAVALWRRVLAATPGDPGLRAHAAAGLAVSELLSGRMTEAERLAEDVLASAPPLDLIGPLHETAAKALIYRGDVLGSLRRAESAMADPRVSPGDRARLLVICAAARYFAGDIDGAERVSRSALEAAVATDSTAARIGAQTFLGKIAGSRGEVAAGTDLLLATTELYGPDVWSEAITQHEAGVMLADADRFDEALAVIEHGRHLCELHGTVTGVISAYTMSALVRAQSAHLSDVSADLDAHASFGGATDVRVEPAVVALGALVAHHQRGPEAARPWMMRVQQIGNGPLPITRGWAWFFIAQSAYRLELGDRVGALTALRDGWARCVDHGFLIECPRLAIPLVELAVGEGDPEGLDEVVSTLDGLAGLNPGITHLRAQALLARGLSTGSCDDLVEATGLLAGTPRRLDHAIAAGHAAIGLARAHRRKEAEPLAQSCVAAYLEIGADATAQRMQAQLRRERLLGRSAATPVRPVTGWGALTATEATVAAWVSQGKSNPEIAERLVLSRRTVESHVSHILAKLGMRSRTEVILAASARQVPADPAHSSSAAAAHPVGRGAGEGQLAT</sequence>
<evidence type="ECO:0000313" key="6">
    <source>
        <dbReference type="Proteomes" id="UP000030013"/>
    </source>
</evidence>
<dbReference type="CDD" id="cd06170">
    <property type="entry name" value="LuxR_C_like"/>
    <property type="match status" value="1"/>
</dbReference>
<dbReference type="Gene3D" id="1.25.40.10">
    <property type="entry name" value="Tetratricopeptide repeat domain"/>
    <property type="match status" value="1"/>
</dbReference>
<keyword evidence="2" id="KW-0067">ATP-binding</keyword>
<feature type="compositionally biased region" description="Gly residues" evidence="3">
    <location>
        <begin position="967"/>
        <end position="976"/>
    </location>
</feature>
<dbReference type="eggNOG" id="COG2909">
    <property type="taxonomic scope" value="Bacteria"/>
</dbReference>
<dbReference type="SMART" id="SM00382">
    <property type="entry name" value="AAA"/>
    <property type="match status" value="1"/>
</dbReference>
<dbReference type="Pfam" id="PF00196">
    <property type="entry name" value="GerE"/>
    <property type="match status" value="1"/>
</dbReference>
<protein>
    <recommendedName>
        <fullName evidence="4">HTH luxR-type domain-containing protein</fullName>
    </recommendedName>
</protein>
<reference evidence="5 6" key="1">
    <citation type="submission" date="2013-08" db="EMBL/GenBank/DDBJ databases">
        <title>The genome sequence of Knoellia aerolata.</title>
        <authorList>
            <person name="Zhu W."/>
            <person name="Wang G."/>
        </authorList>
    </citation>
    <scope>NUCLEOTIDE SEQUENCE [LARGE SCALE GENOMIC DNA]</scope>
    <source>
        <strain evidence="5 6">DSM 18566</strain>
    </source>
</reference>
<dbReference type="SUPFAM" id="SSF48452">
    <property type="entry name" value="TPR-like"/>
    <property type="match status" value="1"/>
</dbReference>
<dbReference type="InterPro" id="IPR000792">
    <property type="entry name" value="Tscrpt_reg_LuxR_C"/>
</dbReference>
<dbReference type="InterPro" id="IPR016032">
    <property type="entry name" value="Sig_transdc_resp-reg_C-effctor"/>
</dbReference>
<accession>A0A0A0JW01</accession>
<dbReference type="SUPFAM" id="SSF52540">
    <property type="entry name" value="P-loop containing nucleoside triphosphate hydrolases"/>
    <property type="match status" value="1"/>
</dbReference>
<dbReference type="GO" id="GO:0005737">
    <property type="term" value="C:cytoplasm"/>
    <property type="evidence" value="ECO:0007669"/>
    <property type="project" value="TreeGrafter"/>
</dbReference>
<dbReference type="Pfam" id="PF13191">
    <property type="entry name" value="AAA_16"/>
    <property type="match status" value="1"/>
</dbReference>
<feature type="region of interest" description="Disordered" evidence="3">
    <location>
        <begin position="952"/>
        <end position="976"/>
    </location>
</feature>
<dbReference type="GO" id="GO:0006355">
    <property type="term" value="P:regulation of DNA-templated transcription"/>
    <property type="evidence" value="ECO:0007669"/>
    <property type="project" value="InterPro"/>
</dbReference>
<dbReference type="PROSITE" id="PS50043">
    <property type="entry name" value="HTH_LUXR_2"/>
    <property type="match status" value="1"/>
</dbReference>
<dbReference type="Proteomes" id="UP000030013">
    <property type="component" value="Unassembled WGS sequence"/>
</dbReference>
<dbReference type="GO" id="GO:0005524">
    <property type="term" value="F:ATP binding"/>
    <property type="evidence" value="ECO:0007669"/>
    <property type="project" value="UniProtKB-KW"/>
</dbReference>
<dbReference type="AlphaFoldDB" id="A0A0A0JW01"/>
<keyword evidence="6" id="KW-1185">Reference proteome</keyword>
<evidence type="ECO:0000313" key="5">
    <source>
        <dbReference type="EMBL" id="KGN41555.1"/>
    </source>
</evidence>
<dbReference type="InterPro" id="IPR036388">
    <property type="entry name" value="WH-like_DNA-bd_sf"/>
</dbReference>
<name>A0A0A0JW01_9MICO</name>
<dbReference type="EMBL" id="AVPL01000016">
    <property type="protein sequence ID" value="KGN41555.1"/>
    <property type="molecule type" value="Genomic_DNA"/>
</dbReference>
<dbReference type="PROSITE" id="PS00622">
    <property type="entry name" value="HTH_LUXR_1"/>
    <property type="match status" value="1"/>
</dbReference>
<evidence type="ECO:0000256" key="3">
    <source>
        <dbReference type="SAM" id="MobiDB-lite"/>
    </source>
</evidence>
<feature type="region of interest" description="Disordered" evidence="3">
    <location>
        <begin position="101"/>
        <end position="120"/>
    </location>
</feature>
<keyword evidence="1" id="KW-0547">Nucleotide-binding</keyword>
<dbReference type="PANTHER" id="PTHR16305">
    <property type="entry name" value="TESTICULAR SOLUBLE ADENYLYL CYCLASE"/>
    <property type="match status" value="1"/>
</dbReference>
<dbReference type="RefSeq" id="WP_035936105.1">
    <property type="nucleotide sequence ID" value="NZ_AVPL01000016.1"/>
</dbReference>
<dbReference type="OrthoDB" id="3691954at2"/>
<evidence type="ECO:0000259" key="4">
    <source>
        <dbReference type="PROSITE" id="PS50043"/>
    </source>
</evidence>
<dbReference type="Gene3D" id="1.10.10.10">
    <property type="entry name" value="Winged helix-like DNA-binding domain superfamily/Winged helix DNA-binding domain"/>
    <property type="match status" value="1"/>
</dbReference>
<dbReference type="PRINTS" id="PR00038">
    <property type="entry name" value="HTHLUXR"/>
</dbReference>
<dbReference type="STRING" id="1385519.N801_07015"/>
<dbReference type="InterPro" id="IPR041664">
    <property type="entry name" value="AAA_16"/>
</dbReference>
<dbReference type="SUPFAM" id="SSF46894">
    <property type="entry name" value="C-terminal effector domain of the bipartite response regulators"/>
    <property type="match status" value="1"/>
</dbReference>
<dbReference type="InterPro" id="IPR003593">
    <property type="entry name" value="AAA+_ATPase"/>
</dbReference>
<organism evidence="5 6">
    <name type="scientific">Knoellia aerolata DSM 18566</name>
    <dbReference type="NCBI Taxonomy" id="1385519"/>
    <lineage>
        <taxon>Bacteria</taxon>
        <taxon>Bacillati</taxon>
        <taxon>Actinomycetota</taxon>
        <taxon>Actinomycetes</taxon>
        <taxon>Micrococcales</taxon>
        <taxon>Intrasporangiaceae</taxon>
        <taxon>Knoellia</taxon>
    </lineage>
</organism>
<comment type="caution">
    <text evidence="5">The sequence shown here is derived from an EMBL/GenBank/DDBJ whole genome shotgun (WGS) entry which is preliminary data.</text>
</comment>
<proteinExistence type="predicted"/>